<dbReference type="InterPro" id="IPR001128">
    <property type="entry name" value="Cyt_P450"/>
</dbReference>
<dbReference type="EMBL" id="CAUOFW020002702">
    <property type="protein sequence ID" value="CAK9155391.1"/>
    <property type="molecule type" value="Genomic_DNA"/>
</dbReference>
<organism evidence="6 7">
    <name type="scientific">Ilex paraguariensis</name>
    <name type="common">yerba mate</name>
    <dbReference type="NCBI Taxonomy" id="185542"/>
    <lineage>
        <taxon>Eukaryota</taxon>
        <taxon>Viridiplantae</taxon>
        <taxon>Streptophyta</taxon>
        <taxon>Embryophyta</taxon>
        <taxon>Tracheophyta</taxon>
        <taxon>Spermatophyta</taxon>
        <taxon>Magnoliopsida</taxon>
        <taxon>eudicotyledons</taxon>
        <taxon>Gunneridae</taxon>
        <taxon>Pentapetalae</taxon>
        <taxon>asterids</taxon>
        <taxon>campanulids</taxon>
        <taxon>Aquifoliales</taxon>
        <taxon>Aquifoliaceae</taxon>
        <taxon>Ilex</taxon>
    </lineage>
</organism>
<evidence type="ECO:0000313" key="6">
    <source>
        <dbReference type="EMBL" id="CAK9155391.1"/>
    </source>
</evidence>
<dbReference type="PANTHER" id="PTHR47947:SF3">
    <property type="entry name" value="CYTOCHROME P450 81D1-LIKE"/>
    <property type="match status" value="1"/>
</dbReference>
<comment type="caution">
    <text evidence="6">The sequence shown here is derived from an EMBL/GenBank/DDBJ whole genome shotgun (WGS) entry which is preliminary data.</text>
</comment>
<keyword evidence="7" id="KW-1185">Reference proteome</keyword>
<dbReference type="GO" id="GO:0046872">
    <property type="term" value="F:metal ion binding"/>
    <property type="evidence" value="ECO:0007669"/>
    <property type="project" value="UniProtKB-KW"/>
</dbReference>
<evidence type="ECO:0000256" key="1">
    <source>
        <dbReference type="ARBA" id="ARBA00022617"/>
    </source>
</evidence>
<dbReference type="Proteomes" id="UP001642360">
    <property type="component" value="Unassembled WGS sequence"/>
</dbReference>
<accession>A0ABC8SDX3</accession>
<evidence type="ECO:0000256" key="2">
    <source>
        <dbReference type="ARBA" id="ARBA00022723"/>
    </source>
</evidence>
<dbReference type="InterPro" id="IPR050651">
    <property type="entry name" value="Plant_Cytochrome_P450_Monoox"/>
</dbReference>
<keyword evidence="5" id="KW-0503">Monooxygenase</keyword>
<evidence type="ECO:0008006" key="8">
    <source>
        <dbReference type="Google" id="ProtNLM"/>
    </source>
</evidence>
<keyword evidence="2" id="KW-0479">Metal-binding</keyword>
<evidence type="ECO:0000256" key="3">
    <source>
        <dbReference type="ARBA" id="ARBA00023002"/>
    </source>
</evidence>
<dbReference type="GO" id="GO:0004497">
    <property type="term" value="F:monooxygenase activity"/>
    <property type="evidence" value="ECO:0007669"/>
    <property type="project" value="UniProtKB-KW"/>
</dbReference>
<dbReference type="SUPFAM" id="SSF48264">
    <property type="entry name" value="Cytochrome P450"/>
    <property type="match status" value="1"/>
</dbReference>
<dbReference type="PANTHER" id="PTHR47947">
    <property type="entry name" value="CYTOCHROME P450 82C3-RELATED"/>
    <property type="match status" value="1"/>
</dbReference>
<proteinExistence type="predicted"/>
<name>A0ABC8SDX3_9AQUA</name>
<reference evidence="6 7" key="1">
    <citation type="submission" date="2024-02" db="EMBL/GenBank/DDBJ databases">
        <authorList>
            <person name="Vignale AGUSTIN F."/>
            <person name="Sosa J E."/>
            <person name="Modenutti C."/>
        </authorList>
    </citation>
    <scope>NUCLEOTIDE SEQUENCE [LARGE SCALE GENOMIC DNA]</scope>
</reference>
<evidence type="ECO:0000256" key="4">
    <source>
        <dbReference type="ARBA" id="ARBA00023004"/>
    </source>
</evidence>
<gene>
    <name evidence="6" type="ORF">ILEXP_LOCUS23800</name>
</gene>
<dbReference type="Gene3D" id="1.10.630.10">
    <property type="entry name" value="Cytochrome P450"/>
    <property type="match status" value="1"/>
</dbReference>
<sequence>MAISYYVLLFAFLYYLTKHFLRKFQNLTPNPYLSLPIIGHLYLFKKPLHRSSAKISNQYGPVQFLQLGSRPVLLVSSPSAAEECFTKNDIVFANRPALLAGKHLGYNYTTLVWASYGHQWRNLRRIATLEILSTSRIQMFSGIRSQEVHSLIGRLFRGSSDDEYHMVAMKSAFLEMILNIMMQMIAGKRYYSENSTELEETRKFKEILTETFLLSGTNIGDFLPILKWVVFNGIEKRLKVLQEKRDKFMQDLIEEHRRMRSNSSPEQRNKTMIDVLLSLQETEPEYCKDEIIRGIMIVSYVALSSLHPQSSSFKDGESTCIVMVGRRLRENMCENREEDLVVVVMLSAGTDTSAGT</sequence>
<evidence type="ECO:0000313" key="7">
    <source>
        <dbReference type="Proteomes" id="UP001642360"/>
    </source>
</evidence>
<protein>
    <recommendedName>
        <fullName evidence="8">Cytochrome P450</fullName>
    </recommendedName>
</protein>
<dbReference type="InterPro" id="IPR002401">
    <property type="entry name" value="Cyt_P450_E_grp-I"/>
</dbReference>
<keyword evidence="3" id="KW-0560">Oxidoreductase</keyword>
<keyword evidence="4" id="KW-0408">Iron</keyword>
<keyword evidence="1" id="KW-0349">Heme</keyword>
<dbReference type="PRINTS" id="PR00463">
    <property type="entry name" value="EP450I"/>
</dbReference>
<evidence type="ECO:0000256" key="5">
    <source>
        <dbReference type="ARBA" id="ARBA00023033"/>
    </source>
</evidence>
<dbReference type="Pfam" id="PF00067">
    <property type="entry name" value="p450"/>
    <property type="match status" value="1"/>
</dbReference>
<dbReference type="AlphaFoldDB" id="A0ABC8SDX3"/>
<dbReference type="InterPro" id="IPR036396">
    <property type="entry name" value="Cyt_P450_sf"/>
</dbReference>